<dbReference type="GeneID" id="89933469"/>
<keyword evidence="2" id="KW-1185">Reference proteome</keyword>
<evidence type="ECO:0000313" key="1">
    <source>
        <dbReference type="EMBL" id="KAK4109053.1"/>
    </source>
</evidence>
<proteinExistence type="predicted"/>
<protein>
    <submittedName>
        <fullName evidence="1">Uncharacterized protein</fullName>
    </submittedName>
</protein>
<dbReference type="Proteomes" id="UP001302812">
    <property type="component" value="Unassembled WGS sequence"/>
</dbReference>
<comment type="caution">
    <text evidence="1">The sequence shown here is derived from an EMBL/GenBank/DDBJ whole genome shotgun (WGS) entry which is preliminary data.</text>
</comment>
<accession>A0AAN6QF65</accession>
<reference evidence="1" key="2">
    <citation type="submission" date="2023-05" db="EMBL/GenBank/DDBJ databases">
        <authorList>
            <consortium name="Lawrence Berkeley National Laboratory"/>
            <person name="Steindorff A."/>
            <person name="Hensen N."/>
            <person name="Bonometti L."/>
            <person name="Westerberg I."/>
            <person name="Brannstrom I.O."/>
            <person name="Guillou S."/>
            <person name="Cros-Aarteil S."/>
            <person name="Calhoun S."/>
            <person name="Haridas S."/>
            <person name="Kuo A."/>
            <person name="Mondo S."/>
            <person name="Pangilinan J."/>
            <person name="Riley R."/>
            <person name="Labutti K."/>
            <person name="Andreopoulos B."/>
            <person name="Lipzen A."/>
            <person name="Chen C."/>
            <person name="Yanf M."/>
            <person name="Daum C."/>
            <person name="Ng V."/>
            <person name="Clum A."/>
            <person name="Ohm R."/>
            <person name="Martin F."/>
            <person name="Silar P."/>
            <person name="Natvig D."/>
            <person name="Lalanne C."/>
            <person name="Gautier V."/>
            <person name="Ament-Velasquez S.L."/>
            <person name="Kruys A."/>
            <person name="Hutchinson M.I."/>
            <person name="Powell A.J."/>
            <person name="Barry K."/>
            <person name="Miller A.N."/>
            <person name="Grigoriev I.V."/>
            <person name="Debuchy R."/>
            <person name="Gladieux P."/>
            <person name="Thoren M.H."/>
            <person name="Johannesson H."/>
        </authorList>
    </citation>
    <scope>NUCLEOTIDE SEQUENCE</scope>
    <source>
        <strain evidence="1">CBS 508.74</strain>
    </source>
</reference>
<gene>
    <name evidence="1" type="ORF">N656DRAFT_353759</name>
</gene>
<dbReference type="EMBL" id="MU853358">
    <property type="protein sequence ID" value="KAK4109053.1"/>
    <property type="molecule type" value="Genomic_DNA"/>
</dbReference>
<dbReference type="AlphaFoldDB" id="A0AAN6QF65"/>
<reference evidence="1" key="1">
    <citation type="journal article" date="2023" name="Mol. Phylogenet. Evol.">
        <title>Genome-scale phylogeny and comparative genomics of the fungal order Sordariales.</title>
        <authorList>
            <person name="Hensen N."/>
            <person name="Bonometti L."/>
            <person name="Westerberg I."/>
            <person name="Brannstrom I.O."/>
            <person name="Guillou S."/>
            <person name="Cros-Aarteil S."/>
            <person name="Calhoun S."/>
            <person name="Haridas S."/>
            <person name="Kuo A."/>
            <person name="Mondo S."/>
            <person name="Pangilinan J."/>
            <person name="Riley R."/>
            <person name="LaButti K."/>
            <person name="Andreopoulos B."/>
            <person name="Lipzen A."/>
            <person name="Chen C."/>
            <person name="Yan M."/>
            <person name="Daum C."/>
            <person name="Ng V."/>
            <person name="Clum A."/>
            <person name="Steindorff A."/>
            <person name="Ohm R.A."/>
            <person name="Martin F."/>
            <person name="Silar P."/>
            <person name="Natvig D.O."/>
            <person name="Lalanne C."/>
            <person name="Gautier V."/>
            <person name="Ament-Velasquez S.L."/>
            <person name="Kruys A."/>
            <person name="Hutchinson M.I."/>
            <person name="Powell A.J."/>
            <person name="Barry K."/>
            <person name="Miller A.N."/>
            <person name="Grigoriev I.V."/>
            <person name="Debuchy R."/>
            <person name="Gladieux P."/>
            <person name="Hiltunen Thoren M."/>
            <person name="Johannesson H."/>
        </authorList>
    </citation>
    <scope>NUCLEOTIDE SEQUENCE</scope>
    <source>
        <strain evidence="1">CBS 508.74</strain>
    </source>
</reference>
<name>A0AAN6QF65_9PEZI</name>
<sequence>MFTSPLRDIPEVAPWITTMIENGYAAFLIGTDLNRWRYPLTTYSNARFPLRLWLVVRVRKGIDKELARRKLHEGQQQAQLGLGPYFAVTGFEHVVWGASRQTRGLRNVLTRQSLISVPGSKFLRDSDATWHETETNENGVQLVCASTGTAGTVPLTELCPTQWQDQCQPRRIGWHYGVGGGCNRSTPGAVLEEMRVDKYRPVFRCRRSIHAAGSGDTYRGRSLCLSWRPGNQDVFRLPYLNIRTMRMQYTKSGQYLHGEDGFNQNAYLVEPDDLALAVRFECAPGPTDVRDYQGIPWV</sequence>
<dbReference type="RefSeq" id="XP_064666623.1">
    <property type="nucleotide sequence ID" value="XM_064809345.1"/>
</dbReference>
<organism evidence="1 2">
    <name type="scientific">Canariomyces notabilis</name>
    <dbReference type="NCBI Taxonomy" id="2074819"/>
    <lineage>
        <taxon>Eukaryota</taxon>
        <taxon>Fungi</taxon>
        <taxon>Dikarya</taxon>
        <taxon>Ascomycota</taxon>
        <taxon>Pezizomycotina</taxon>
        <taxon>Sordariomycetes</taxon>
        <taxon>Sordariomycetidae</taxon>
        <taxon>Sordariales</taxon>
        <taxon>Chaetomiaceae</taxon>
        <taxon>Canariomyces</taxon>
    </lineage>
</organism>
<evidence type="ECO:0000313" key="2">
    <source>
        <dbReference type="Proteomes" id="UP001302812"/>
    </source>
</evidence>